<feature type="compositionally biased region" description="Low complexity" evidence="1">
    <location>
        <begin position="34"/>
        <end position="53"/>
    </location>
</feature>
<dbReference type="WBParaSite" id="ACRNAN_scaffold15698.g9625.t1">
    <property type="protein sequence ID" value="ACRNAN_scaffold15698.g9625.t1"/>
    <property type="gene ID" value="ACRNAN_scaffold15698.g9625"/>
</dbReference>
<evidence type="ECO:0000313" key="2">
    <source>
        <dbReference type="Proteomes" id="UP000887540"/>
    </source>
</evidence>
<protein>
    <submittedName>
        <fullName evidence="3">Uncharacterized protein</fullName>
    </submittedName>
</protein>
<evidence type="ECO:0000313" key="3">
    <source>
        <dbReference type="WBParaSite" id="ACRNAN_scaffold15698.g9625.t1"/>
    </source>
</evidence>
<keyword evidence="2" id="KW-1185">Reference proteome</keyword>
<evidence type="ECO:0000256" key="1">
    <source>
        <dbReference type="SAM" id="MobiDB-lite"/>
    </source>
</evidence>
<name>A0A914CWR2_9BILA</name>
<organism evidence="2 3">
    <name type="scientific">Acrobeloides nanus</name>
    <dbReference type="NCBI Taxonomy" id="290746"/>
    <lineage>
        <taxon>Eukaryota</taxon>
        <taxon>Metazoa</taxon>
        <taxon>Ecdysozoa</taxon>
        <taxon>Nematoda</taxon>
        <taxon>Chromadorea</taxon>
        <taxon>Rhabditida</taxon>
        <taxon>Tylenchina</taxon>
        <taxon>Cephalobomorpha</taxon>
        <taxon>Cephaloboidea</taxon>
        <taxon>Cephalobidae</taxon>
        <taxon>Acrobeloides</taxon>
    </lineage>
</organism>
<dbReference type="AlphaFoldDB" id="A0A914CWR2"/>
<sequence length="138" mass="15492">MFEIIAWEMKWERMAVSNKVYVANINSNFAVASPTSASTVPTTSKSPKTSVAPKMRKVDVEKEDGPIERAIIESIRPQDESTNFDQQYCEAVFAGIPITNNAVERFHLTFKDGLHAAHPTLGNFLEAEEHNHVKYLLV</sequence>
<dbReference type="Proteomes" id="UP000887540">
    <property type="component" value="Unplaced"/>
</dbReference>
<proteinExistence type="predicted"/>
<accession>A0A914CWR2</accession>
<feature type="region of interest" description="Disordered" evidence="1">
    <location>
        <begin position="34"/>
        <end position="55"/>
    </location>
</feature>
<reference evidence="3" key="1">
    <citation type="submission" date="2022-11" db="UniProtKB">
        <authorList>
            <consortium name="WormBaseParasite"/>
        </authorList>
    </citation>
    <scope>IDENTIFICATION</scope>
</reference>